<dbReference type="InterPro" id="IPR036388">
    <property type="entry name" value="WH-like_DNA-bd_sf"/>
</dbReference>
<dbReference type="EMBL" id="CP017480">
    <property type="protein sequence ID" value="APG06071.1"/>
    <property type="molecule type" value="Genomic_DNA"/>
</dbReference>
<reference evidence="3" key="1">
    <citation type="submission" date="2016-09" db="EMBL/GenBank/DDBJ databases">
        <authorList>
            <person name="Lysoe E."/>
        </authorList>
    </citation>
    <scope>NUCLEOTIDE SEQUENCE [LARGE SCALE GENOMIC DNA]</scope>
    <source>
        <strain evidence="3">LJ96T</strain>
    </source>
</reference>
<dbReference type="InterPro" id="IPR014284">
    <property type="entry name" value="RNA_pol_sigma-70_dom"/>
</dbReference>
<dbReference type="GO" id="GO:0006352">
    <property type="term" value="P:DNA-templated transcription initiation"/>
    <property type="evidence" value="ECO:0007669"/>
    <property type="project" value="InterPro"/>
</dbReference>
<dbReference type="NCBIfam" id="TIGR02957">
    <property type="entry name" value="SigX4"/>
    <property type="match status" value="1"/>
</dbReference>
<dbReference type="Gene3D" id="1.10.1740.10">
    <property type="match status" value="1"/>
</dbReference>
<gene>
    <name evidence="2" type="ORF">BJI69_20650</name>
</gene>
<dbReference type="SUPFAM" id="SSF88659">
    <property type="entry name" value="Sigma3 and sigma4 domains of RNA polymerase sigma factors"/>
    <property type="match status" value="1"/>
</dbReference>
<dbReference type="InterPro" id="IPR013325">
    <property type="entry name" value="RNA_pol_sigma_r2"/>
</dbReference>
<dbReference type="GO" id="GO:0016987">
    <property type="term" value="F:sigma factor activity"/>
    <property type="evidence" value="ECO:0007669"/>
    <property type="project" value="InterPro"/>
</dbReference>
<protein>
    <submittedName>
        <fullName evidence="2">RNA polymerase subunit sigma-24</fullName>
    </submittedName>
</protein>
<evidence type="ECO:0000313" key="2">
    <source>
        <dbReference type="EMBL" id="APG06071.1"/>
    </source>
</evidence>
<evidence type="ECO:0000256" key="1">
    <source>
        <dbReference type="ARBA" id="ARBA00011344"/>
    </source>
</evidence>
<dbReference type="Proteomes" id="UP000182987">
    <property type="component" value="Chromosome"/>
</dbReference>
<dbReference type="SUPFAM" id="SSF88946">
    <property type="entry name" value="Sigma2 domain of RNA polymerase sigma factors"/>
    <property type="match status" value="1"/>
</dbReference>
<dbReference type="PANTHER" id="PTHR30173:SF36">
    <property type="entry name" value="ECF RNA POLYMERASE SIGMA FACTOR SIGJ"/>
    <property type="match status" value="1"/>
</dbReference>
<dbReference type="InterPro" id="IPR014303">
    <property type="entry name" value="RNA_pol_sigma-70_ECF"/>
</dbReference>
<accession>A0A0G9HKS7</accession>
<dbReference type="RefSeq" id="WP_046966310.1">
    <property type="nucleotide sequence ID" value="NZ_CP017480.1"/>
</dbReference>
<dbReference type="SUPFAM" id="SSF54427">
    <property type="entry name" value="NTF2-like"/>
    <property type="match status" value="1"/>
</dbReference>
<dbReference type="Gene3D" id="1.10.10.10">
    <property type="entry name" value="Winged helix-like DNA-binding domain superfamily/Winged helix DNA-binding domain"/>
    <property type="match status" value="1"/>
</dbReference>
<dbReference type="AlphaFoldDB" id="A0A0G9HKS7"/>
<dbReference type="InterPro" id="IPR052704">
    <property type="entry name" value="ECF_Sigma-70_Domain"/>
</dbReference>
<dbReference type="Pfam" id="PF04542">
    <property type="entry name" value="Sigma70_r2"/>
    <property type="match status" value="1"/>
</dbReference>
<sequence length="292" mass="32613">MNDATATFTALRPRLHGIAYRMLGSVSESEDVVQDVWITWNDANQAAIDNAEAWLVTTTTRRAIDRLRAAKARREHYTGIWLPEPVLTEEAASPESLQELSSDVSVAFLLLLERLTPEARAAFLLREVLDADYPEIAHTLGKTEAACRQLVHRAKDQIRDERPRQSVTPDAHRRLMHRFASALSAGDFSAIRSMLATDAVLMGDGGGKVISFPKPMLGGQRIAQLFYAANLRYKYGLRLQVATINGETSLLRYLNGALESVQTYVIDGDHITQIHVQRNPDKLERILQAIAR</sequence>
<evidence type="ECO:0000313" key="3">
    <source>
        <dbReference type="Proteomes" id="UP000182987"/>
    </source>
</evidence>
<comment type="subunit">
    <text evidence="1">Interacts transiently with the RNA polymerase catalytic core formed by RpoA, RpoB, RpoC and RpoZ (2 alpha, 1 beta, 1 beta' and 1 omega subunit) to form the RNA polymerase holoenzyme that can initiate transcription.</text>
</comment>
<name>A0A0G9HKS7_9GAMM</name>
<organism evidence="2 3">
    <name type="scientific">Luteibacter rhizovicinus DSM 16549</name>
    <dbReference type="NCBI Taxonomy" id="1440763"/>
    <lineage>
        <taxon>Bacteria</taxon>
        <taxon>Pseudomonadati</taxon>
        <taxon>Pseudomonadota</taxon>
        <taxon>Gammaproteobacteria</taxon>
        <taxon>Lysobacterales</taxon>
        <taxon>Rhodanobacteraceae</taxon>
        <taxon>Luteibacter</taxon>
    </lineage>
</organism>
<dbReference type="KEGG" id="lrz:BJI69_20650"/>
<dbReference type="OrthoDB" id="3211555at2"/>
<dbReference type="InterPro" id="IPR007627">
    <property type="entry name" value="RNA_pol_sigma70_r2"/>
</dbReference>
<dbReference type="InterPro" id="IPR032710">
    <property type="entry name" value="NTF2-like_dom_sf"/>
</dbReference>
<keyword evidence="3" id="KW-1185">Reference proteome</keyword>
<dbReference type="PANTHER" id="PTHR30173">
    <property type="entry name" value="SIGMA 19 FACTOR"/>
    <property type="match status" value="1"/>
</dbReference>
<dbReference type="PATRIC" id="fig|1440763.5.peg.279"/>
<dbReference type="Pfam" id="PF08281">
    <property type="entry name" value="Sigma70_r4_2"/>
    <property type="match status" value="1"/>
</dbReference>
<dbReference type="GO" id="GO:0003677">
    <property type="term" value="F:DNA binding"/>
    <property type="evidence" value="ECO:0007669"/>
    <property type="project" value="InterPro"/>
</dbReference>
<dbReference type="STRING" id="1440763.BJI69_20650"/>
<dbReference type="InterPro" id="IPR013249">
    <property type="entry name" value="RNA_pol_sigma70_r4_t2"/>
</dbReference>
<dbReference type="NCBIfam" id="NF007214">
    <property type="entry name" value="PRK09636.1"/>
    <property type="match status" value="1"/>
</dbReference>
<dbReference type="InterPro" id="IPR013324">
    <property type="entry name" value="RNA_pol_sigma_r3/r4-like"/>
</dbReference>
<proteinExistence type="predicted"/>
<dbReference type="NCBIfam" id="TIGR02937">
    <property type="entry name" value="sigma70-ECF"/>
    <property type="match status" value="1"/>
</dbReference>